<comment type="caution">
    <text evidence="7">The sequence shown here is derived from an EMBL/GenBank/DDBJ whole genome shotgun (WGS) entry which is preliminary data.</text>
</comment>
<organism evidence="7 8">
    <name type="scientific">Haemaphysalis longicornis</name>
    <name type="common">Bush tick</name>
    <dbReference type="NCBI Taxonomy" id="44386"/>
    <lineage>
        <taxon>Eukaryota</taxon>
        <taxon>Metazoa</taxon>
        <taxon>Ecdysozoa</taxon>
        <taxon>Arthropoda</taxon>
        <taxon>Chelicerata</taxon>
        <taxon>Arachnida</taxon>
        <taxon>Acari</taxon>
        <taxon>Parasitiformes</taxon>
        <taxon>Ixodida</taxon>
        <taxon>Ixodoidea</taxon>
        <taxon>Ixodidae</taxon>
        <taxon>Haemaphysalinae</taxon>
        <taxon>Haemaphysalis</taxon>
    </lineage>
</organism>
<evidence type="ECO:0000256" key="4">
    <source>
        <dbReference type="ARBA" id="ARBA00022729"/>
    </source>
</evidence>
<protein>
    <recommendedName>
        <fullName evidence="9">Serine carboxypeptidase</fullName>
    </recommendedName>
</protein>
<evidence type="ECO:0000256" key="2">
    <source>
        <dbReference type="ARBA" id="ARBA00022645"/>
    </source>
</evidence>
<keyword evidence="2" id="KW-0121">Carboxypeptidase</keyword>
<evidence type="ECO:0000313" key="7">
    <source>
        <dbReference type="EMBL" id="KAH9368132.1"/>
    </source>
</evidence>
<keyword evidence="8" id="KW-1185">Reference proteome</keyword>
<dbReference type="GO" id="GO:0004185">
    <property type="term" value="F:serine-type carboxypeptidase activity"/>
    <property type="evidence" value="ECO:0007669"/>
    <property type="project" value="InterPro"/>
</dbReference>
<gene>
    <name evidence="7" type="ORF">HPB48_018835</name>
</gene>
<dbReference type="PRINTS" id="PR00724">
    <property type="entry name" value="CRBOXYPTASEC"/>
</dbReference>
<dbReference type="PANTHER" id="PTHR11802:SF472">
    <property type="entry name" value="SERINE CARBOXYPEPTIDASE CPVL-RELATED"/>
    <property type="match status" value="1"/>
</dbReference>
<keyword evidence="3" id="KW-0645">Protease</keyword>
<dbReference type="OrthoDB" id="443318at2759"/>
<dbReference type="InterPro" id="IPR001563">
    <property type="entry name" value="Peptidase_S10"/>
</dbReference>
<evidence type="ECO:0000256" key="1">
    <source>
        <dbReference type="ARBA" id="ARBA00009431"/>
    </source>
</evidence>
<evidence type="ECO:0000256" key="5">
    <source>
        <dbReference type="ARBA" id="ARBA00022801"/>
    </source>
</evidence>
<name>A0A9J6G171_HAELO</name>
<dbReference type="Gene3D" id="3.40.50.1820">
    <property type="entry name" value="alpha/beta hydrolase"/>
    <property type="match status" value="1"/>
</dbReference>
<dbReference type="PANTHER" id="PTHR11802">
    <property type="entry name" value="SERINE PROTEASE FAMILY S10 SERINE CARBOXYPEPTIDASE"/>
    <property type="match status" value="1"/>
</dbReference>
<proteinExistence type="inferred from homology"/>
<evidence type="ECO:0008006" key="9">
    <source>
        <dbReference type="Google" id="ProtNLM"/>
    </source>
</evidence>
<evidence type="ECO:0000256" key="3">
    <source>
        <dbReference type="ARBA" id="ARBA00022670"/>
    </source>
</evidence>
<evidence type="ECO:0000256" key="6">
    <source>
        <dbReference type="ARBA" id="ARBA00023180"/>
    </source>
</evidence>
<dbReference type="SUPFAM" id="SSF53474">
    <property type="entry name" value="alpha/beta-Hydrolases"/>
    <property type="match status" value="1"/>
</dbReference>
<dbReference type="AlphaFoldDB" id="A0A9J6G171"/>
<keyword evidence="6" id="KW-0325">Glycoprotein</keyword>
<dbReference type="GO" id="GO:0006508">
    <property type="term" value="P:proteolysis"/>
    <property type="evidence" value="ECO:0007669"/>
    <property type="project" value="UniProtKB-KW"/>
</dbReference>
<dbReference type="Pfam" id="PF00450">
    <property type="entry name" value="Peptidase_S10"/>
    <property type="match status" value="1"/>
</dbReference>
<keyword evidence="4" id="KW-0732">Signal</keyword>
<accession>A0A9J6G171</accession>
<dbReference type="VEuPathDB" id="VectorBase:HLOH_064536"/>
<dbReference type="InterPro" id="IPR029058">
    <property type="entry name" value="AB_hydrolase_fold"/>
</dbReference>
<dbReference type="Proteomes" id="UP000821853">
    <property type="component" value="Chromosome 2"/>
</dbReference>
<sequence>MSSLTGFFAEHGPYLVDKDRGPQLREITWTRGFSVLYVDNPVGTGFSFTQSDKGNARNMSDVSKDMLEFLQQFFTLFQEYSSNDFYLTGESFAGKYILAIGTALHESRGKLRVNINLRGISLGNAVIEVASMLRYGEYLFNLGLMDRRQATLMQEGCDRAADMILKGDYEEVSVFLNSLVYGSSFHTSSYFGNVTGYSYLYNLSLHRRTRFNPPLRNVRPVACGASGHTCGGRGVQERQQRCIR</sequence>
<reference evidence="7 8" key="1">
    <citation type="journal article" date="2020" name="Cell">
        <title>Large-Scale Comparative Analyses of Tick Genomes Elucidate Their Genetic Diversity and Vector Capacities.</title>
        <authorList>
            <consortium name="Tick Genome and Microbiome Consortium (TIGMIC)"/>
            <person name="Jia N."/>
            <person name="Wang J."/>
            <person name="Shi W."/>
            <person name="Du L."/>
            <person name="Sun Y."/>
            <person name="Zhan W."/>
            <person name="Jiang J.F."/>
            <person name="Wang Q."/>
            <person name="Zhang B."/>
            <person name="Ji P."/>
            <person name="Bell-Sakyi L."/>
            <person name="Cui X.M."/>
            <person name="Yuan T.T."/>
            <person name="Jiang B.G."/>
            <person name="Yang W.F."/>
            <person name="Lam T.T."/>
            <person name="Chang Q.C."/>
            <person name="Ding S.J."/>
            <person name="Wang X.J."/>
            <person name="Zhu J.G."/>
            <person name="Ruan X.D."/>
            <person name="Zhao L."/>
            <person name="Wei J.T."/>
            <person name="Ye R.Z."/>
            <person name="Que T.C."/>
            <person name="Du C.H."/>
            <person name="Zhou Y.H."/>
            <person name="Cheng J.X."/>
            <person name="Dai P.F."/>
            <person name="Guo W.B."/>
            <person name="Han X.H."/>
            <person name="Huang E.J."/>
            <person name="Li L.F."/>
            <person name="Wei W."/>
            <person name="Gao Y.C."/>
            <person name="Liu J.Z."/>
            <person name="Shao H.Z."/>
            <person name="Wang X."/>
            <person name="Wang C.C."/>
            <person name="Yang T.C."/>
            <person name="Huo Q.B."/>
            <person name="Li W."/>
            <person name="Chen H.Y."/>
            <person name="Chen S.E."/>
            <person name="Zhou L.G."/>
            <person name="Ni X.B."/>
            <person name="Tian J.H."/>
            <person name="Sheng Y."/>
            <person name="Liu T."/>
            <person name="Pan Y.S."/>
            <person name="Xia L.Y."/>
            <person name="Li J."/>
            <person name="Zhao F."/>
            <person name="Cao W.C."/>
        </authorList>
    </citation>
    <scope>NUCLEOTIDE SEQUENCE [LARGE SCALE GENOMIC DNA]</scope>
    <source>
        <strain evidence="7">HaeL-2018</strain>
    </source>
</reference>
<evidence type="ECO:0000313" key="8">
    <source>
        <dbReference type="Proteomes" id="UP000821853"/>
    </source>
</evidence>
<comment type="similarity">
    <text evidence="1">Belongs to the peptidase S10 family.</text>
</comment>
<dbReference type="EMBL" id="JABSTR010000004">
    <property type="protein sequence ID" value="KAH9368132.1"/>
    <property type="molecule type" value="Genomic_DNA"/>
</dbReference>
<dbReference type="OMA" id="HIVCTEI"/>
<keyword evidence="5" id="KW-0378">Hydrolase</keyword>